<keyword evidence="1" id="KW-0472">Membrane</keyword>
<dbReference type="PANTHER" id="PTHR48090">
    <property type="entry name" value="UNDECAPRENYL-PHOSPHATE 4-DEOXY-4-FORMAMIDO-L-ARABINOSE TRANSFERASE-RELATED"/>
    <property type="match status" value="1"/>
</dbReference>
<reference evidence="4" key="1">
    <citation type="submission" date="2022-06" db="EMBL/GenBank/DDBJ databases">
        <title>Genome sequence of Phormidium yuhuli AB48 isolated from an industrial photobioreactor environment.</title>
        <authorList>
            <person name="Qiu Y."/>
            <person name="Noonan A.J.C."/>
            <person name="Dofher K."/>
            <person name="Koch M."/>
            <person name="Kieft B."/>
            <person name="Lin X."/>
            <person name="Ziels R.M."/>
            <person name="Hallam S.J."/>
        </authorList>
    </citation>
    <scope>NUCLEOTIDE SEQUENCE</scope>
    <source>
        <strain evidence="4">AB48</strain>
    </source>
</reference>
<dbReference type="Gene3D" id="3.90.550.10">
    <property type="entry name" value="Spore Coat Polysaccharide Biosynthesis Protein SpsA, Chain A"/>
    <property type="match status" value="1"/>
</dbReference>
<evidence type="ECO:0000259" key="2">
    <source>
        <dbReference type="Pfam" id="PF00535"/>
    </source>
</evidence>
<name>A0ABY5ASI8_9CYAN</name>
<feature type="transmembrane region" description="Helical" evidence="1">
    <location>
        <begin position="244"/>
        <end position="264"/>
    </location>
</feature>
<feature type="domain" description="Low-salt glycan biosynthesis hexosyltransferase Agl6 C-terminal transmembrane region" evidence="3">
    <location>
        <begin position="303"/>
        <end position="392"/>
    </location>
</feature>
<proteinExistence type="predicted"/>
<keyword evidence="1" id="KW-0812">Transmembrane</keyword>
<dbReference type="Pfam" id="PF26629">
    <property type="entry name" value="GT2_TM_C"/>
    <property type="match status" value="1"/>
</dbReference>
<sequence length="401" mass="44433">MRSITQPEQRTSKSNLVDVSFVLPCLNEARTLETCIEKAKIAIAQLGLRGEVVVADNGSDDGSQDLANSLGARVVDVPVRGYGAALIWGINAAQGTYVVMGDADDSYDFREAVAMVRELESGYDLVVGTRLKGRIMPGAMPWKNRYLGTPVLTAVVNSLYQSNFSDVNCGMRAFSKRAFQRLQMESPGMEFASEMLVKAAILGLKITEVPITLHRDGRDRPPHLRPWSDGWRHLKYILLFAPKIIYWVPGSFLLSFGLILAAMLNLTPGGEAVYIGNFRFNDHWIVVAALACLLGYELLLTGLLAHLYTLTHRIQRRSPRMDRLVKAVSIEKILLFSLVMAGIGIGIELSVLHSWFAVEFGPLYAIRPAITGMVFILIGAQTLFSGLFYAVLCDRYRFTPK</sequence>
<gene>
    <name evidence="4" type="ORF">NEA10_03100</name>
</gene>
<dbReference type="Pfam" id="PF00535">
    <property type="entry name" value="Glycos_transf_2"/>
    <property type="match status" value="1"/>
</dbReference>
<protein>
    <submittedName>
        <fullName evidence="4">Glycosyltransferase family 2 protein</fullName>
    </submittedName>
</protein>
<organism evidence="4 5">
    <name type="scientific">Phormidium yuhuli AB48</name>
    <dbReference type="NCBI Taxonomy" id="2940671"/>
    <lineage>
        <taxon>Bacteria</taxon>
        <taxon>Bacillati</taxon>
        <taxon>Cyanobacteriota</taxon>
        <taxon>Cyanophyceae</taxon>
        <taxon>Oscillatoriophycideae</taxon>
        <taxon>Oscillatoriales</taxon>
        <taxon>Oscillatoriaceae</taxon>
        <taxon>Phormidium</taxon>
        <taxon>Phormidium yuhuli</taxon>
    </lineage>
</organism>
<evidence type="ECO:0000256" key="1">
    <source>
        <dbReference type="SAM" id="Phobius"/>
    </source>
</evidence>
<dbReference type="SUPFAM" id="SSF53448">
    <property type="entry name" value="Nucleotide-diphospho-sugar transferases"/>
    <property type="match status" value="1"/>
</dbReference>
<evidence type="ECO:0000313" key="4">
    <source>
        <dbReference type="EMBL" id="USR91731.1"/>
    </source>
</evidence>
<feature type="transmembrane region" description="Helical" evidence="1">
    <location>
        <begin position="369"/>
        <end position="392"/>
    </location>
</feature>
<dbReference type="InterPro" id="IPR029044">
    <property type="entry name" value="Nucleotide-diphossugar_trans"/>
</dbReference>
<dbReference type="CDD" id="cd04179">
    <property type="entry name" value="DPM_DPG-synthase_like"/>
    <property type="match status" value="1"/>
</dbReference>
<dbReference type="EMBL" id="CP098611">
    <property type="protein sequence ID" value="USR91731.1"/>
    <property type="molecule type" value="Genomic_DNA"/>
</dbReference>
<dbReference type="InterPro" id="IPR058718">
    <property type="entry name" value="Agl6_TM_C"/>
</dbReference>
<feature type="transmembrane region" description="Helical" evidence="1">
    <location>
        <begin position="284"/>
        <end position="311"/>
    </location>
</feature>
<feature type="domain" description="Glycosyltransferase 2-like" evidence="2">
    <location>
        <begin position="20"/>
        <end position="181"/>
    </location>
</feature>
<dbReference type="InterPro" id="IPR050256">
    <property type="entry name" value="Glycosyltransferase_2"/>
</dbReference>
<dbReference type="PANTHER" id="PTHR48090:SF7">
    <property type="entry name" value="RFBJ PROTEIN"/>
    <property type="match status" value="1"/>
</dbReference>
<dbReference type="Proteomes" id="UP001056708">
    <property type="component" value="Chromosome"/>
</dbReference>
<dbReference type="RefSeq" id="WP_252663761.1">
    <property type="nucleotide sequence ID" value="NZ_CP098611.1"/>
</dbReference>
<dbReference type="InterPro" id="IPR001173">
    <property type="entry name" value="Glyco_trans_2-like"/>
</dbReference>
<evidence type="ECO:0000313" key="5">
    <source>
        <dbReference type="Proteomes" id="UP001056708"/>
    </source>
</evidence>
<keyword evidence="1" id="KW-1133">Transmembrane helix</keyword>
<evidence type="ECO:0000259" key="3">
    <source>
        <dbReference type="Pfam" id="PF26629"/>
    </source>
</evidence>
<keyword evidence="5" id="KW-1185">Reference proteome</keyword>
<feature type="transmembrane region" description="Helical" evidence="1">
    <location>
        <begin position="332"/>
        <end position="357"/>
    </location>
</feature>
<accession>A0ABY5ASI8</accession>